<dbReference type="AlphaFoldDB" id="A0A1X7TLD2"/>
<feature type="region of interest" description="Disordered" evidence="1">
    <location>
        <begin position="112"/>
        <end position="133"/>
    </location>
</feature>
<dbReference type="Proteomes" id="UP000007879">
    <property type="component" value="Unassembled WGS sequence"/>
</dbReference>
<reference evidence="3" key="1">
    <citation type="journal article" date="2010" name="Nature">
        <title>The Amphimedon queenslandica genome and the evolution of animal complexity.</title>
        <authorList>
            <person name="Srivastava M."/>
            <person name="Simakov O."/>
            <person name="Chapman J."/>
            <person name="Fahey B."/>
            <person name="Gauthier M.E."/>
            <person name="Mitros T."/>
            <person name="Richards G.S."/>
            <person name="Conaco C."/>
            <person name="Dacre M."/>
            <person name="Hellsten U."/>
            <person name="Larroux C."/>
            <person name="Putnam N.H."/>
            <person name="Stanke M."/>
            <person name="Adamska M."/>
            <person name="Darling A."/>
            <person name="Degnan S.M."/>
            <person name="Oakley T.H."/>
            <person name="Plachetzki D.C."/>
            <person name="Zhai Y."/>
            <person name="Adamski M."/>
            <person name="Calcino A."/>
            <person name="Cummins S.F."/>
            <person name="Goodstein D.M."/>
            <person name="Harris C."/>
            <person name="Jackson D.J."/>
            <person name="Leys S.P."/>
            <person name="Shu S."/>
            <person name="Woodcroft B.J."/>
            <person name="Vervoort M."/>
            <person name="Kosik K.S."/>
            <person name="Manning G."/>
            <person name="Degnan B.M."/>
            <person name="Rokhsar D.S."/>
        </authorList>
    </citation>
    <scope>NUCLEOTIDE SEQUENCE [LARGE SCALE GENOMIC DNA]</scope>
</reference>
<feature type="region of interest" description="Disordered" evidence="1">
    <location>
        <begin position="431"/>
        <end position="454"/>
    </location>
</feature>
<feature type="compositionally biased region" description="Pro residues" evidence="1">
    <location>
        <begin position="294"/>
        <end position="305"/>
    </location>
</feature>
<name>A0A1X7TLD2_AMPQE</name>
<dbReference type="EnsemblMetazoa" id="Aqu2.1.15714_001">
    <property type="protein sequence ID" value="Aqu2.1.15714_001"/>
    <property type="gene ID" value="Aqu2.1.15714"/>
</dbReference>
<feature type="compositionally biased region" description="Low complexity" evidence="1">
    <location>
        <begin position="442"/>
        <end position="454"/>
    </location>
</feature>
<proteinExistence type="predicted"/>
<feature type="compositionally biased region" description="Low complexity" evidence="1">
    <location>
        <begin position="277"/>
        <end position="293"/>
    </location>
</feature>
<sequence>MAGMGKENQLAYRSYNSLNNEGRLRERNRRKKTMEERQEYGSNQARIKDLCPNDKARIKQLVEDLARLGTEKEQIEFDWKQERSDLEGKLSLLRKRQALLLREKSALEENLKDTQKSLKATKKNKKDSSTSPLLQRVPGRTLIIPNNNSNNETTNLCYSTPPGFIQCQPSYTQQWTLPSTSLPPSKIPHQPHINSQQCYPPPTINHYQPQSLPYPSLHPSYSTGHFNHLYDHPQPAPVPLPTITQTHHVPNAYHHLPATQDQINSYNIPLSHHHSYPSHPVTHPTIPVTTYPSSPYPPLHPPPSSNPVSSVSLSVSLSSLPTSLSYQSSERSHVSTPLPQYPPPQANSTSILNTDTWCSLQEADPPHNNLISQLEETPRKDVSIQTISHLETQGSSRTAERICNEKDEEEVLSILLNSETLATSLILMSEGGRGERREEGMSSPCPSLPSLPSASNWSRNEDIFVGSNDESDRELIEDLFYM</sequence>
<accession>A0A1X7TLD2</accession>
<dbReference type="Pfam" id="PF15369">
    <property type="entry name" value="KIAA1328"/>
    <property type="match status" value="1"/>
</dbReference>
<keyword evidence="3" id="KW-1185">Reference proteome</keyword>
<feature type="region of interest" description="Disordered" evidence="1">
    <location>
        <begin position="270"/>
        <end position="311"/>
    </location>
</feature>
<evidence type="ECO:0000256" key="1">
    <source>
        <dbReference type="SAM" id="MobiDB-lite"/>
    </source>
</evidence>
<gene>
    <name evidence="2" type="primary">109587115</name>
</gene>
<dbReference type="KEGG" id="aqu:109587115"/>
<reference evidence="2" key="2">
    <citation type="submission" date="2017-05" db="UniProtKB">
        <authorList>
            <consortium name="EnsemblMetazoa"/>
        </authorList>
    </citation>
    <scope>IDENTIFICATION</scope>
</reference>
<dbReference type="EnsemblMetazoa" id="XM_020003344.1">
    <property type="protein sequence ID" value="XP_019858903.1"/>
    <property type="gene ID" value="LOC109587115"/>
</dbReference>
<dbReference type="InParanoid" id="A0A1X7TLD2"/>
<dbReference type="InterPro" id="IPR032736">
    <property type="entry name" value="Hinderin"/>
</dbReference>
<evidence type="ECO:0000313" key="2">
    <source>
        <dbReference type="EnsemblMetazoa" id="Aqu2.1.15714_001"/>
    </source>
</evidence>
<dbReference type="OrthoDB" id="5972940at2759"/>
<evidence type="ECO:0000313" key="3">
    <source>
        <dbReference type="Proteomes" id="UP000007879"/>
    </source>
</evidence>
<organism evidence="2">
    <name type="scientific">Amphimedon queenslandica</name>
    <name type="common">Sponge</name>
    <dbReference type="NCBI Taxonomy" id="400682"/>
    <lineage>
        <taxon>Eukaryota</taxon>
        <taxon>Metazoa</taxon>
        <taxon>Porifera</taxon>
        <taxon>Demospongiae</taxon>
        <taxon>Heteroscleromorpha</taxon>
        <taxon>Haplosclerida</taxon>
        <taxon>Niphatidae</taxon>
        <taxon>Amphimedon</taxon>
    </lineage>
</organism>
<feature type="region of interest" description="Disordered" evidence="1">
    <location>
        <begin position="1"/>
        <end position="48"/>
    </location>
</feature>
<protein>
    <submittedName>
        <fullName evidence="2">Uncharacterized protein</fullName>
    </submittedName>
</protein>